<keyword evidence="1" id="KW-0472">Membrane</keyword>
<keyword evidence="3" id="KW-0645">Protease</keyword>
<keyword evidence="3" id="KW-0482">Metalloprotease</keyword>
<sequence length="301" mass="31572">MANLTAAHSRAGLSLAGRSAPSPAGGFGDSVGSVAGTVRDWILPPPSTTPVVVDPRRRRLILVELLVVLTVTTGLSALRSALSLVDALLAPTPLAQQQVVLNAPAADVELVDLALQLVRVLQLVGWGALGAYLLLRAGFTLRSVGLDASRPGRDLGGAMGLAALIGVPGLGLYLIARASGLSATIAPTTLGDTWWELPLLVASSAANAWAEEVVEVGYLLTRLRQLGWSANRAALASAFLRGCYHLYQGASGFFGNLVMGLVFARVWQRTNRLWMLVGAHTLINVVAFLGYVLLAGRVGWL</sequence>
<keyword evidence="3" id="KW-0378">Hydrolase</keyword>
<evidence type="ECO:0000256" key="1">
    <source>
        <dbReference type="SAM" id="Phobius"/>
    </source>
</evidence>
<dbReference type="EMBL" id="CP060131">
    <property type="protein sequence ID" value="QNG51944.1"/>
    <property type="molecule type" value="Genomic_DNA"/>
</dbReference>
<dbReference type="AlphaFoldDB" id="A0A7G7MGN3"/>
<feature type="transmembrane region" description="Helical" evidence="1">
    <location>
        <begin position="113"/>
        <end position="135"/>
    </location>
</feature>
<evidence type="ECO:0000313" key="3">
    <source>
        <dbReference type="EMBL" id="QNG51944.1"/>
    </source>
</evidence>
<feature type="transmembrane region" description="Helical" evidence="1">
    <location>
        <begin position="273"/>
        <end position="294"/>
    </location>
</feature>
<keyword evidence="4" id="KW-1185">Reference proteome</keyword>
<dbReference type="Pfam" id="PF02517">
    <property type="entry name" value="Rce1-like"/>
    <property type="match status" value="1"/>
</dbReference>
<keyword evidence="1" id="KW-0812">Transmembrane</keyword>
<protein>
    <submittedName>
        <fullName evidence="3">CPBP family intramembrane metalloprotease</fullName>
    </submittedName>
</protein>
<gene>
    <name evidence="3" type="ORF">H6H00_28290</name>
</gene>
<feature type="transmembrane region" description="Helical" evidence="1">
    <location>
        <begin position="60"/>
        <end position="82"/>
    </location>
</feature>
<dbReference type="Proteomes" id="UP000515728">
    <property type="component" value="Chromosome"/>
</dbReference>
<proteinExistence type="predicted"/>
<keyword evidence="1" id="KW-1133">Transmembrane helix</keyword>
<dbReference type="InterPro" id="IPR003675">
    <property type="entry name" value="Rce1/LyrA-like_dom"/>
</dbReference>
<dbReference type="GO" id="GO:0004175">
    <property type="term" value="F:endopeptidase activity"/>
    <property type="evidence" value="ECO:0007669"/>
    <property type="project" value="UniProtKB-ARBA"/>
</dbReference>
<name>A0A7G7MGN3_9PSEU</name>
<dbReference type="GO" id="GO:0080120">
    <property type="term" value="P:CAAX-box protein maturation"/>
    <property type="evidence" value="ECO:0007669"/>
    <property type="project" value="UniProtKB-ARBA"/>
</dbReference>
<dbReference type="GO" id="GO:0008237">
    <property type="term" value="F:metallopeptidase activity"/>
    <property type="evidence" value="ECO:0007669"/>
    <property type="project" value="UniProtKB-KW"/>
</dbReference>
<feature type="transmembrane region" description="Helical" evidence="1">
    <location>
        <begin position="155"/>
        <end position="176"/>
    </location>
</feature>
<dbReference type="KEGG" id="ppel:H6H00_28290"/>
<reference evidence="3 4" key="1">
    <citation type="submission" date="2020-08" db="EMBL/GenBank/DDBJ databases">
        <authorList>
            <person name="Mo P."/>
        </authorList>
    </citation>
    <scope>NUCLEOTIDE SEQUENCE [LARGE SCALE GENOMIC DNA]</scope>
    <source>
        <strain evidence="3 4">CGMCC 4.1532</strain>
    </source>
</reference>
<evidence type="ECO:0000313" key="4">
    <source>
        <dbReference type="Proteomes" id="UP000515728"/>
    </source>
</evidence>
<accession>A0A7G7MGN3</accession>
<feature type="domain" description="CAAX prenyl protease 2/Lysostaphin resistance protein A-like" evidence="2">
    <location>
        <begin position="194"/>
        <end position="286"/>
    </location>
</feature>
<organism evidence="3 4">
    <name type="scientific">Pseudonocardia petroleophila</name>
    <dbReference type="NCBI Taxonomy" id="37331"/>
    <lineage>
        <taxon>Bacteria</taxon>
        <taxon>Bacillati</taxon>
        <taxon>Actinomycetota</taxon>
        <taxon>Actinomycetes</taxon>
        <taxon>Pseudonocardiales</taxon>
        <taxon>Pseudonocardiaceae</taxon>
        <taxon>Pseudonocardia</taxon>
    </lineage>
</organism>
<evidence type="ECO:0000259" key="2">
    <source>
        <dbReference type="Pfam" id="PF02517"/>
    </source>
</evidence>
<feature type="transmembrane region" description="Helical" evidence="1">
    <location>
        <begin position="246"/>
        <end position="266"/>
    </location>
</feature>